<dbReference type="EMBL" id="UZAN01042922">
    <property type="protein sequence ID" value="VDP77126.1"/>
    <property type="molecule type" value="Genomic_DNA"/>
</dbReference>
<feature type="compositionally biased region" description="Basic and acidic residues" evidence="1">
    <location>
        <begin position="146"/>
        <end position="164"/>
    </location>
</feature>
<evidence type="ECO:0000313" key="2">
    <source>
        <dbReference type="EMBL" id="VDP77126.1"/>
    </source>
</evidence>
<feature type="compositionally biased region" description="Low complexity" evidence="1">
    <location>
        <begin position="227"/>
        <end position="243"/>
    </location>
</feature>
<accession>A0A183AGB1</accession>
<evidence type="ECO:0000313" key="3">
    <source>
        <dbReference type="Proteomes" id="UP000272942"/>
    </source>
</evidence>
<evidence type="ECO:0000313" key="4">
    <source>
        <dbReference type="WBParaSite" id="ECPE_0000600901-mRNA-1"/>
    </source>
</evidence>
<organism evidence="4">
    <name type="scientific">Echinostoma caproni</name>
    <dbReference type="NCBI Taxonomy" id="27848"/>
    <lineage>
        <taxon>Eukaryota</taxon>
        <taxon>Metazoa</taxon>
        <taxon>Spiralia</taxon>
        <taxon>Lophotrochozoa</taxon>
        <taxon>Platyhelminthes</taxon>
        <taxon>Trematoda</taxon>
        <taxon>Digenea</taxon>
        <taxon>Plagiorchiida</taxon>
        <taxon>Echinostomata</taxon>
        <taxon>Echinostomatoidea</taxon>
        <taxon>Echinostomatidae</taxon>
        <taxon>Echinostoma</taxon>
    </lineage>
</organism>
<gene>
    <name evidence="2" type="ORF">ECPE_LOCUS5996</name>
</gene>
<feature type="region of interest" description="Disordered" evidence="1">
    <location>
        <begin position="109"/>
        <end position="176"/>
    </location>
</feature>
<feature type="region of interest" description="Disordered" evidence="1">
    <location>
        <begin position="198"/>
        <end position="287"/>
    </location>
</feature>
<reference evidence="4" key="1">
    <citation type="submission" date="2016-06" db="UniProtKB">
        <authorList>
            <consortium name="WormBaseParasite"/>
        </authorList>
    </citation>
    <scope>IDENTIFICATION</scope>
</reference>
<reference evidence="2 3" key="2">
    <citation type="submission" date="2018-11" db="EMBL/GenBank/DDBJ databases">
        <authorList>
            <consortium name="Pathogen Informatics"/>
        </authorList>
    </citation>
    <scope>NUCLEOTIDE SEQUENCE [LARGE SCALE GENOMIC DNA]</scope>
    <source>
        <strain evidence="2 3">Egypt</strain>
    </source>
</reference>
<name>A0A183AGB1_9TREM</name>
<feature type="compositionally biased region" description="Basic and acidic residues" evidence="1">
    <location>
        <begin position="276"/>
        <end position="287"/>
    </location>
</feature>
<dbReference type="Proteomes" id="UP000272942">
    <property type="component" value="Unassembled WGS sequence"/>
</dbReference>
<feature type="region of interest" description="Disordered" evidence="1">
    <location>
        <begin position="464"/>
        <end position="483"/>
    </location>
</feature>
<evidence type="ECO:0000256" key="1">
    <source>
        <dbReference type="SAM" id="MobiDB-lite"/>
    </source>
</evidence>
<feature type="region of interest" description="Disordered" evidence="1">
    <location>
        <begin position="510"/>
        <end position="532"/>
    </location>
</feature>
<feature type="compositionally biased region" description="Basic and acidic residues" evidence="1">
    <location>
        <begin position="109"/>
        <end position="123"/>
    </location>
</feature>
<dbReference type="WBParaSite" id="ECPE_0000600901-mRNA-1">
    <property type="protein sequence ID" value="ECPE_0000600901-mRNA-1"/>
    <property type="gene ID" value="ECPE_0000600901"/>
</dbReference>
<keyword evidence="3" id="KW-1185">Reference proteome</keyword>
<protein>
    <submittedName>
        <fullName evidence="4">AAA domain-containing protein</fullName>
    </submittedName>
</protein>
<sequence length="584" mass="63874">MPCHLDTDLLTLAVQLARRDVARIRDPSNLIALQQQQQQLLTELPESSHLVTTRTHAPFTEQPISTVQFAVLFTPTPLTLPIAFVFTLLLQRHVQVPGAVAMSQPITSNERKWRSVGSRKVDVAAHSNSPGPVDGLPVRSLSPPTRDIDQPKPVRAKALHEPTEKQLQSARDSHMRQLQAKIARYSAAMAELRLQTKAATAEKKSSPRDGGSVTQYSGLTRGRGRGRSLSGRVQQGSRSGSRSALIRHDVVPLSKRSRPTQSARRQRTKPSSPIHTDSEMSTDHTGTDSITKRMHEQVNTLWQQTVQALRHRNPDLIVLEPDSQMDAIPLNNPHVIPLEHVASVGSELAGGVHRTGAPGADRIPLRLPTDLHCALLRDAHKVQQLKADYWKKRGLLTSGGAANLHLVRVCESIADELLDRAISDVAEDLEREVSCFVDAVVDGELYSDAPDSFSLTNQTTDCQSSVTNFNSRPESSTRASGSLGSIDRLSTLSSSHRTLENAFSLSSHLHDESKQNRFAGTSPSATESHSTCAKEPSYTFQFDQVTGSAENLSRSSPTLLANLIIRSNEVDDSDASNDVECSDP</sequence>
<feature type="compositionally biased region" description="Polar residues" evidence="1">
    <location>
        <begin position="516"/>
        <end position="531"/>
    </location>
</feature>
<dbReference type="OrthoDB" id="6248528at2759"/>
<feature type="compositionally biased region" description="Polar residues" evidence="1">
    <location>
        <begin position="259"/>
        <end position="275"/>
    </location>
</feature>
<proteinExistence type="predicted"/>
<dbReference type="AlphaFoldDB" id="A0A183AGB1"/>